<name>A0A158CJN8_9BURK</name>
<dbReference type="Proteomes" id="UP000054870">
    <property type="component" value="Unassembled WGS sequence"/>
</dbReference>
<reference evidence="1" key="1">
    <citation type="submission" date="2016-01" db="EMBL/GenBank/DDBJ databases">
        <authorList>
            <person name="Peeters C."/>
        </authorList>
    </citation>
    <scope>NUCLEOTIDE SEQUENCE [LARGE SCALE GENOMIC DNA]</scope>
    <source>
        <strain evidence="1">LMG 29318</strain>
    </source>
</reference>
<gene>
    <name evidence="1" type="ORF">AWB75_05268</name>
</gene>
<evidence type="ECO:0000313" key="2">
    <source>
        <dbReference type="Proteomes" id="UP000054870"/>
    </source>
</evidence>
<protein>
    <submittedName>
        <fullName evidence="1">Uncharacterized protein</fullName>
    </submittedName>
</protein>
<comment type="caution">
    <text evidence="1">The sequence shown here is derived from an EMBL/GenBank/DDBJ whole genome shotgun (WGS) entry which is preliminary data.</text>
</comment>
<accession>A0A158CJN8</accession>
<proteinExistence type="predicted"/>
<dbReference type="AlphaFoldDB" id="A0A158CJN8"/>
<dbReference type="EMBL" id="FCOF02000033">
    <property type="protein sequence ID" value="SAK82583.1"/>
    <property type="molecule type" value="Genomic_DNA"/>
</dbReference>
<sequence length="60" mass="6339">MSPASKRAWPRSALDSAVMGFGAAQIGNFGKGFGAWVDGLPFEWCAHATVTKLSRRTAIG</sequence>
<organism evidence="1 2">
    <name type="scientific">Caballeronia catudaia</name>
    <dbReference type="NCBI Taxonomy" id="1777136"/>
    <lineage>
        <taxon>Bacteria</taxon>
        <taxon>Pseudomonadati</taxon>
        <taxon>Pseudomonadota</taxon>
        <taxon>Betaproteobacteria</taxon>
        <taxon>Burkholderiales</taxon>
        <taxon>Burkholderiaceae</taxon>
        <taxon>Caballeronia</taxon>
    </lineage>
</organism>
<evidence type="ECO:0000313" key="1">
    <source>
        <dbReference type="EMBL" id="SAK82583.1"/>
    </source>
</evidence>
<keyword evidence="2" id="KW-1185">Reference proteome</keyword>